<reference evidence="6" key="1">
    <citation type="submission" date="2022-05" db="EMBL/GenBank/DDBJ databases">
        <title>Sphingomonas sp. strain MG17 Genome sequencing and assembly.</title>
        <authorList>
            <person name="Kim I."/>
        </authorList>
    </citation>
    <scope>NUCLEOTIDE SEQUENCE</scope>
    <source>
        <strain evidence="6">MG17</strain>
    </source>
</reference>
<comment type="caution">
    <text evidence="6">The sequence shown here is derived from an EMBL/GenBank/DDBJ whole genome shotgun (WGS) entry which is preliminary data.</text>
</comment>
<proteinExistence type="inferred from homology"/>
<comment type="function">
    <text evidence="4">The branched-chain alpha-keto dehydrogenase complex catalyzes the overall conversion of alpha-keto acids to acyl-CoA and CO(2). It contains multiple copies of three enzymatic components: branched-chain alpha-keto acid decarboxylase (E1), lipoamide acyltransferase (E2) and lipoamide dehydrogenase (E3).</text>
</comment>
<comment type="catalytic activity">
    <reaction evidence="4">
        <text>N(6)-[(R)-lipoyl]-L-lysyl-[protein] + 3-methyl-2-oxobutanoate + H(+) = N(6)-[(R)-S(8)-2-methylpropanoyldihydrolipoyl]-L-lysyl-[protein] + CO2</text>
        <dbReference type="Rhea" id="RHEA:13457"/>
        <dbReference type="Rhea" id="RHEA-COMP:10474"/>
        <dbReference type="Rhea" id="RHEA-COMP:10497"/>
        <dbReference type="ChEBI" id="CHEBI:11851"/>
        <dbReference type="ChEBI" id="CHEBI:15378"/>
        <dbReference type="ChEBI" id="CHEBI:16526"/>
        <dbReference type="ChEBI" id="CHEBI:83099"/>
        <dbReference type="ChEBI" id="CHEBI:83142"/>
        <dbReference type="EC" id="1.2.4.4"/>
    </reaction>
</comment>
<dbReference type="Pfam" id="PF00676">
    <property type="entry name" value="E1_dh"/>
    <property type="match status" value="1"/>
</dbReference>
<dbReference type="InterPro" id="IPR050771">
    <property type="entry name" value="Alpha-ketoacid_DH_E1_comp"/>
</dbReference>
<dbReference type="InterPro" id="IPR001017">
    <property type="entry name" value="DH_E1"/>
</dbReference>
<dbReference type="EMBL" id="JAMLDX010000004">
    <property type="protein sequence ID" value="MCP3730287.1"/>
    <property type="molecule type" value="Genomic_DNA"/>
</dbReference>
<evidence type="ECO:0000259" key="5">
    <source>
        <dbReference type="Pfam" id="PF00676"/>
    </source>
</evidence>
<keyword evidence="2 4" id="KW-0560">Oxidoreductase</keyword>
<dbReference type="RefSeq" id="WP_254292403.1">
    <property type="nucleotide sequence ID" value="NZ_JAMLDX010000004.1"/>
</dbReference>
<dbReference type="EC" id="1.2.4.4" evidence="4"/>
<dbReference type="Proteomes" id="UP001139451">
    <property type="component" value="Unassembled WGS sequence"/>
</dbReference>
<comment type="cofactor">
    <cofactor evidence="1 4">
        <name>thiamine diphosphate</name>
        <dbReference type="ChEBI" id="CHEBI:58937"/>
    </cofactor>
</comment>
<evidence type="ECO:0000313" key="7">
    <source>
        <dbReference type="Proteomes" id="UP001139451"/>
    </source>
</evidence>
<feature type="domain" description="Dehydrogenase E1 component" evidence="5">
    <location>
        <begin position="43"/>
        <end position="333"/>
    </location>
</feature>
<protein>
    <recommendedName>
        <fullName evidence="4">2-oxoisovalerate dehydrogenase subunit alpha</fullName>
        <ecNumber evidence="4">1.2.4.4</ecNumber>
    </recommendedName>
    <alternativeName>
        <fullName evidence="4">Branched-chain alpha-keto acid dehydrogenase E1 component alpha chain</fullName>
    </alternativeName>
</protein>
<keyword evidence="7" id="KW-1185">Reference proteome</keyword>
<dbReference type="SUPFAM" id="SSF52518">
    <property type="entry name" value="Thiamin diphosphate-binding fold (THDP-binding)"/>
    <property type="match status" value="1"/>
</dbReference>
<dbReference type="PANTHER" id="PTHR43380">
    <property type="entry name" value="2-OXOISOVALERATE DEHYDROGENASE SUBUNIT ALPHA, MITOCHONDRIAL"/>
    <property type="match status" value="1"/>
</dbReference>
<accession>A0A9X2KL51</accession>
<evidence type="ECO:0000256" key="3">
    <source>
        <dbReference type="ARBA" id="ARBA00023052"/>
    </source>
</evidence>
<evidence type="ECO:0000313" key="6">
    <source>
        <dbReference type="EMBL" id="MCP3730287.1"/>
    </source>
</evidence>
<dbReference type="CDD" id="cd02000">
    <property type="entry name" value="TPP_E1_PDC_ADC_BCADC"/>
    <property type="match status" value="1"/>
</dbReference>
<evidence type="ECO:0000256" key="2">
    <source>
        <dbReference type="ARBA" id="ARBA00023002"/>
    </source>
</evidence>
<keyword evidence="3 4" id="KW-0786">Thiamine pyrophosphate</keyword>
<dbReference type="PANTHER" id="PTHR43380:SF1">
    <property type="entry name" value="2-OXOISOVALERATE DEHYDROGENASE SUBUNIT ALPHA, MITOCHONDRIAL"/>
    <property type="match status" value="1"/>
</dbReference>
<name>A0A9X2KL51_9SPHN</name>
<dbReference type="AlphaFoldDB" id="A0A9X2KL51"/>
<comment type="similarity">
    <text evidence="4">Belongs to the BCKDHA family.</text>
</comment>
<gene>
    <name evidence="6" type="ORF">M9978_07575</name>
</gene>
<dbReference type="GO" id="GO:0009083">
    <property type="term" value="P:branched-chain amino acid catabolic process"/>
    <property type="evidence" value="ECO:0007669"/>
    <property type="project" value="TreeGrafter"/>
</dbReference>
<organism evidence="6 7">
    <name type="scientific">Sphingomonas tagetis</name>
    <dbReference type="NCBI Taxonomy" id="2949092"/>
    <lineage>
        <taxon>Bacteria</taxon>
        <taxon>Pseudomonadati</taxon>
        <taxon>Pseudomonadota</taxon>
        <taxon>Alphaproteobacteria</taxon>
        <taxon>Sphingomonadales</taxon>
        <taxon>Sphingomonadaceae</taxon>
        <taxon>Sphingomonas</taxon>
    </lineage>
</organism>
<sequence length="386" mass="41921">MGNTKWPERRPTDDFERLLQPDGTVAGELPNVRDEELLRWHEAMRKTRLLEEMTVKLQRRGVFSVSGGGPGEEATALAAAALSAEDWVHPSYRQNASLIYWGVPIDRMLGAALGHAPEHVRAHLPVAPEDLPKVKTTPYAVFLGAHIPVAVGTALADKLNKRDHVSLAFIGEGATSEGDFHDGLGLAGVLKTPLVVVIVNNGWSISIPASRQTAAETFAQKAVAHGIPHRRVDGNDVFAVYAAAKIAVDAARAGEGPFVIEAVTYRMTDHNTADQASLYRDDVELQHWATLDPLDRFEAFLTGRGLIDADYKTAQTARIDAELRAAVDRALNIPPTPADTMFLNHLNGEPGWHFRHQQDELAVELAGGNPFLDFDGSGLHKEAGDA</sequence>
<evidence type="ECO:0000256" key="4">
    <source>
        <dbReference type="RuleBase" id="RU365014"/>
    </source>
</evidence>
<evidence type="ECO:0000256" key="1">
    <source>
        <dbReference type="ARBA" id="ARBA00001964"/>
    </source>
</evidence>
<dbReference type="Gene3D" id="3.40.50.970">
    <property type="match status" value="1"/>
</dbReference>
<dbReference type="GO" id="GO:0003863">
    <property type="term" value="F:branched-chain 2-oxo acid dehydrogenase activity"/>
    <property type="evidence" value="ECO:0007669"/>
    <property type="project" value="UniProtKB-EC"/>
</dbReference>
<dbReference type="InterPro" id="IPR029061">
    <property type="entry name" value="THDP-binding"/>
</dbReference>